<dbReference type="PROSITE" id="PS51257">
    <property type="entry name" value="PROKAR_LIPOPROTEIN"/>
    <property type="match status" value="1"/>
</dbReference>
<dbReference type="RefSeq" id="WP_111335348.1">
    <property type="nucleotide sequence ID" value="NZ_CP030032.1"/>
</dbReference>
<dbReference type="Proteomes" id="UP000249799">
    <property type="component" value="Chromosome"/>
</dbReference>
<dbReference type="PANTHER" id="PTHR39425">
    <property type="entry name" value="LIPOPROTEIN CYTOCHROME C"/>
    <property type="match status" value="1"/>
</dbReference>
<dbReference type="OrthoDB" id="9814800at2"/>
<evidence type="ECO:0000313" key="3">
    <source>
        <dbReference type="Proteomes" id="UP000249799"/>
    </source>
</evidence>
<dbReference type="SUPFAM" id="SSF48695">
    <property type="entry name" value="Multiheme cytochromes"/>
    <property type="match status" value="1"/>
</dbReference>
<reference evidence="2 3" key="1">
    <citation type="submission" date="2018-06" db="EMBL/GenBank/DDBJ databases">
        <title>Lujinxingia sediminis gen. nov. sp. nov., a new facultative anaerobic member of the class Deltaproteobacteria, and proposal of Lujinxingaceae fam. nov.</title>
        <authorList>
            <person name="Guo L.-Y."/>
            <person name="Li C.-M."/>
            <person name="Wang S."/>
            <person name="Du Z.-J."/>
        </authorList>
    </citation>
    <scope>NUCLEOTIDE SEQUENCE [LARGE SCALE GENOMIC DNA]</scope>
    <source>
        <strain evidence="2 3">FA350</strain>
    </source>
</reference>
<dbReference type="CDD" id="cd08168">
    <property type="entry name" value="Cytochrom_C3"/>
    <property type="match status" value="1"/>
</dbReference>
<accession>A0A2Z4FMZ4</accession>
<keyword evidence="3" id="KW-1185">Reference proteome</keyword>
<gene>
    <name evidence="2" type="ORF">DN745_12655</name>
</gene>
<dbReference type="AlphaFoldDB" id="A0A2Z4FMZ4"/>
<feature type="domain" description="Cytochrome c7-like" evidence="1">
    <location>
        <begin position="115"/>
        <end position="172"/>
    </location>
</feature>
<name>A0A2Z4FMZ4_9DELT</name>
<dbReference type="Pfam" id="PF14522">
    <property type="entry name" value="Cytochrome_C7"/>
    <property type="match status" value="1"/>
</dbReference>
<dbReference type="InterPro" id="IPR036280">
    <property type="entry name" value="Multihaem_cyt_sf"/>
</dbReference>
<dbReference type="EMBL" id="CP030032">
    <property type="protein sequence ID" value="AWV90136.1"/>
    <property type="molecule type" value="Genomic_DNA"/>
</dbReference>
<proteinExistence type="predicted"/>
<sequence>MKTRSLSIFGLIVLALLIGLSACTDPREGYAPEQPIAFSHELHAGVNEIPCKYCHVSPGEGRHSSVPSVNTCMNCHSQVPGNTPEGKEDIKKIKKAWETGEPIEWVKVHDMPDLVVFSHQPHIMAGLDCAECHGQVNTMDVVSTQNEFNMGWCVDCHRQPENNAPIDCTTCHY</sequence>
<organism evidence="2 3">
    <name type="scientific">Bradymonas sediminis</name>
    <dbReference type="NCBI Taxonomy" id="1548548"/>
    <lineage>
        <taxon>Bacteria</taxon>
        <taxon>Deltaproteobacteria</taxon>
        <taxon>Bradymonadales</taxon>
        <taxon>Bradymonadaceae</taxon>
        <taxon>Bradymonas</taxon>
    </lineage>
</organism>
<protein>
    <submittedName>
        <fullName evidence="2">Cytochrome C</fullName>
    </submittedName>
</protein>
<evidence type="ECO:0000313" key="2">
    <source>
        <dbReference type="EMBL" id="AWV90136.1"/>
    </source>
</evidence>
<evidence type="ECO:0000259" key="1">
    <source>
        <dbReference type="Pfam" id="PF14522"/>
    </source>
</evidence>
<dbReference type="KEGG" id="bsed:DN745_12655"/>
<dbReference type="Gene3D" id="3.90.10.10">
    <property type="entry name" value="Cytochrome C3"/>
    <property type="match status" value="2"/>
</dbReference>
<dbReference type="PANTHER" id="PTHR39425:SF1">
    <property type="entry name" value="CYTOCHROME C7-LIKE DOMAIN-CONTAINING PROTEIN"/>
    <property type="match status" value="1"/>
</dbReference>
<dbReference type="InterPro" id="IPR029467">
    <property type="entry name" value="Cyt_c7-like"/>
</dbReference>